<evidence type="ECO:0000256" key="3">
    <source>
        <dbReference type="ARBA" id="ARBA00023125"/>
    </source>
</evidence>
<dbReference type="InterPro" id="IPR005119">
    <property type="entry name" value="LysR_subst-bd"/>
</dbReference>
<name>B1KKM9_SHEWM</name>
<dbReference type="SUPFAM" id="SSF53850">
    <property type="entry name" value="Periplasmic binding protein-like II"/>
    <property type="match status" value="1"/>
</dbReference>
<dbReference type="CDD" id="cd05466">
    <property type="entry name" value="PBP2_LTTR_substrate"/>
    <property type="match status" value="1"/>
</dbReference>
<dbReference type="InterPro" id="IPR000847">
    <property type="entry name" value="LysR_HTH_N"/>
</dbReference>
<dbReference type="Pfam" id="PF00126">
    <property type="entry name" value="HTH_1"/>
    <property type="match status" value="1"/>
</dbReference>
<dbReference type="eggNOG" id="COG0583">
    <property type="taxonomic scope" value="Bacteria"/>
</dbReference>
<dbReference type="GO" id="GO:0003700">
    <property type="term" value="F:DNA-binding transcription factor activity"/>
    <property type="evidence" value="ECO:0007669"/>
    <property type="project" value="InterPro"/>
</dbReference>
<proteinExistence type="inferred from homology"/>
<organism evidence="6 7">
    <name type="scientific">Shewanella woodyi (strain ATCC 51908 / MS32)</name>
    <dbReference type="NCBI Taxonomy" id="392500"/>
    <lineage>
        <taxon>Bacteria</taxon>
        <taxon>Pseudomonadati</taxon>
        <taxon>Pseudomonadota</taxon>
        <taxon>Gammaproteobacteria</taxon>
        <taxon>Alteromonadales</taxon>
        <taxon>Shewanellaceae</taxon>
        <taxon>Shewanella</taxon>
    </lineage>
</organism>
<keyword evidence="4" id="KW-0804">Transcription</keyword>
<keyword evidence="7" id="KW-1185">Reference proteome</keyword>
<sequence>MLNLNWLHTFKTLIEVGHFTHTAEKLYMTQPGVSQHIKKLEQACGHSLIKREKKSFEITEQGQRVYDYAVQVALTQAKLLDSLHFDDPYAGTCKLSCSGALALQLYPALLTLQINYPELVTHLEAAPNDKILNDIQNGKVDIGLVTQAPSANGFHVERIGTEPLCLILPLRYKDKVLTAASLQECGLVKHPDAEHYLSLYFDLCGNSELSKLNIDEIKTVSYVNQLNQILLPISLGIGCTVLPQSVLSNSSYRDKLYISPPKQAVNESLFLVHKRNRQLARRHQTIKNKILEQLKAND</sequence>
<dbReference type="InterPro" id="IPR036390">
    <property type="entry name" value="WH_DNA-bd_sf"/>
</dbReference>
<evidence type="ECO:0000256" key="2">
    <source>
        <dbReference type="ARBA" id="ARBA00023015"/>
    </source>
</evidence>
<dbReference type="SUPFAM" id="SSF46785">
    <property type="entry name" value="Winged helix' DNA-binding domain"/>
    <property type="match status" value="1"/>
</dbReference>
<dbReference type="HOGENOM" id="CLU_039613_6_1_6"/>
<evidence type="ECO:0000256" key="1">
    <source>
        <dbReference type="ARBA" id="ARBA00009437"/>
    </source>
</evidence>
<dbReference type="STRING" id="392500.Swoo_2975"/>
<dbReference type="Proteomes" id="UP000002168">
    <property type="component" value="Chromosome"/>
</dbReference>
<comment type="similarity">
    <text evidence="1">Belongs to the LysR transcriptional regulatory family.</text>
</comment>
<feature type="domain" description="HTH lysR-type" evidence="5">
    <location>
        <begin position="2"/>
        <end position="59"/>
    </location>
</feature>
<keyword evidence="2" id="KW-0805">Transcription regulation</keyword>
<dbReference type="EMBL" id="CP000961">
    <property type="protein sequence ID" value="ACA87246.1"/>
    <property type="molecule type" value="Genomic_DNA"/>
</dbReference>
<dbReference type="KEGG" id="swd:Swoo_2975"/>
<dbReference type="PROSITE" id="PS50931">
    <property type="entry name" value="HTH_LYSR"/>
    <property type="match status" value="1"/>
</dbReference>
<evidence type="ECO:0000313" key="6">
    <source>
        <dbReference type="EMBL" id="ACA87246.1"/>
    </source>
</evidence>
<accession>B1KKM9</accession>
<protein>
    <submittedName>
        <fullName evidence="6">Transcriptional regulator, LysR family</fullName>
    </submittedName>
</protein>
<dbReference type="GO" id="GO:0000976">
    <property type="term" value="F:transcription cis-regulatory region binding"/>
    <property type="evidence" value="ECO:0007669"/>
    <property type="project" value="TreeGrafter"/>
</dbReference>
<evidence type="ECO:0000259" key="5">
    <source>
        <dbReference type="PROSITE" id="PS50931"/>
    </source>
</evidence>
<dbReference type="Gene3D" id="3.40.190.10">
    <property type="entry name" value="Periplasmic binding protein-like II"/>
    <property type="match status" value="2"/>
</dbReference>
<reference evidence="6 7" key="1">
    <citation type="submission" date="2008-02" db="EMBL/GenBank/DDBJ databases">
        <title>Complete sequence of Shewanella woodyi ATCC 51908.</title>
        <authorList>
            <consortium name="US DOE Joint Genome Institute"/>
            <person name="Copeland A."/>
            <person name="Lucas S."/>
            <person name="Lapidus A."/>
            <person name="Glavina del Rio T."/>
            <person name="Dalin E."/>
            <person name="Tice H."/>
            <person name="Bruce D."/>
            <person name="Goodwin L."/>
            <person name="Pitluck S."/>
            <person name="Sims D."/>
            <person name="Brettin T."/>
            <person name="Detter J.C."/>
            <person name="Han C."/>
            <person name="Kuske C.R."/>
            <person name="Schmutz J."/>
            <person name="Larimer F."/>
            <person name="Land M."/>
            <person name="Hauser L."/>
            <person name="Kyrpides N."/>
            <person name="Lykidis A."/>
            <person name="Zhao J.-S."/>
            <person name="Richardson P."/>
        </authorList>
    </citation>
    <scope>NUCLEOTIDE SEQUENCE [LARGE SCALE GENOMIC DNA]</scope>
    <source>
        <strain evidence="7">ATCC 51908 / MS32</strain>
    </source>
</reference>
<evidence type="ECO:0000313" key="7">
    <source>
        <dbReference type="Proteomes" id="UP000002168"/>
    </source>
</evidence>
<dbReference type="RefSeq" id="WP_012325582.1">
    <property type="nucleotide sequence ID" value="NC_010506.1"/>
</dbReference>
<dbReference type="AlphaFoldDB" id="B1KKM9"/>
<gene>
    <name evidence="6" type="ordered locus">Swoo_2975</name>
</gene>
<dbReference type="PRINTS" id="PR00039">
    <property type="entry name" value="HTHLYSR"/>
</dbReference>
<dbReference type="InterPro" id="IPR036388">
    <property type="entry name" value="WH-like_DNA-bd_sf"/>
</dbReference>
<evidence type="ECO:0000256" key="4">
    <source>
        <dbReference type="ARBA" id="ARBA00023163"/>
    </source>
</evidence>
<keyword evidence="3" id="KW-0238">DNA-binding</keyword>
<dbReference type="PANTHER" id="PTHR30126">
    <property type="entry name" value="HTH-TYPE TRANSCRIPTIONAL REGULATOR"/>
    <property type="match status" value="1"/>
</dbReference>
<dbReference type="Pfam" id="PF03466">
    <property type="entry name" value="LysR_substrate"/>
    <property type="match status" value="1"/>
</dbReference>
<dbReference type="PANTHER" id="PTHR30126:SF99">
    <property type="entry name" value="TRANSCRIPTIONAL REGULATOR LYSR FAMILY"/>
    <property type="match status" value="1"/>
</dbReference>
<dbReference type="Gene3D" id="1.10.10.10">
    <property type="entry name" value="Winged helix-like DNA-binding domain superfamily/Winged helix DNA-binding domain"/>
    <property type="match status" value="1"/>
</dbReference>